<dbReference type="Pfam" id="PF02653">
    <property type="entry name" value="BPD_transp_2"/>
    <property type="match status" value="1"/>
</dbReference>
<keyword evidence="2" id="KW-0813">Transport</keyword>
<sequence>MSFSTVLPYLLSGISVGGQYALIAIGYTMVYGILRLINFAHGDVFMVSGILMVYLNASGLPLYISLPLSVLLTVVIGFVIERVAYKPLRSAPRMSIMISAIGVSYLLQNLVLYITGGLNQVYPTIPWISQSISVFGATTRMVTLVTPVLVVILVLALVLLINHTKVGMAMRAVSKDFETSQLMGVKINSVISVTFIIGSFLAAIGSILYFTNYTTVIQTSGAMPGLKAFVAAVFGGIGSVPGAVVGAFIIGICESIIKGLDLILLQAGVTTQMLGLSTFSDAFTFALLIVILIVKPTGLFGEKTTDKV</sequence>
<keyword evidence="5 10" id="KW-0812">Transmembrane</keyword>
<name>A0A9D0ZLC9_9FIRM</name>
<dbReference type="GO" id="GO:0005304">
    <property type="term" value="F:L-valine transmembrane transporter activity"/>
    <property type="evidence" value="ECO:0007669"/>
    <property type="project" value="TreeGrafter"/>
</dbReference>
<accession>A0A9D0ZLC9</accession>
<feature type="transmembrane region" description="Helical" evidence="10">
    <location>
        <begin position="190"/>
        <end position="210"/>
    </location>
</feature>
<feature type="transmembrane region" description="Helical" evidence="10">
    <location>
        <begin position="39"/>
        <end position="57"/>
    </location>
</feature>
<dbReference type="PANTHER" id="PTHR11795:SF371">
    <property type="entry name" value="HIGH-AFFINITY BRANCHED-CHAIN AMINO ACID TRANSPORT SYSTEM PERMEASE PROTEIN LIVH"/>
    <property type="match status" value="1"/>
</dbReference>
<organism evidence="11 12">
    <name type="scientific">Candidatus Pullichristensenella stercorigallinarum</name>
    <dbReference type="NCBI Taxonomy" id="2840909"/>
    <lineage>
        <taxon>Bacteria</taxon>
        <taxon>Bacillati</taxon>
        <taxon>Bacillota</taxon>
        <taxon>Clostridia</taxon>
        <taxon>Candidatus Pullichristensenella</taxon>
    </lineage>
</organism>
<dbReference type="Proteomes" id="UP000824260">
    <property type="component" value="Unassembled WGS sequence"/>
</dbReference>
<dbReference type="GO" id="GO:0015188">
    <property type="term" value="F:L-isoleucine transmembrane transporter activity"/>
    <property type="evidence" value="ECO:0007669"/>
    <property type="project" value="TreeGrafter"/>
</dbReference>
<dbReference type="GO" id="GO:0042941">
    <property type="term" value="P:D-alanine transmembrane transport"/>
    <property type="evidence" value="ECO:0007669"/>
    <property type="project" value="TreeGrafter"/>
</dbReference>
<comment type="caution">
    <text evidence="11">The sequence shown here is derived from an EMBL/GenBank/DDBJ whole genome shotgun (WGS) entry which is preliminary data.</text>
</comment>
<evidence type="ECO:0000256" key="6">
    <source>
        <dbReference type="ARBA" id="ARBA00022970"/>
    </source>
</evidence>
<evidence type="ECO:0000256" key="3">
    <source>
        <dbReference type="ARBA" id="ARBA00022475"/>
    </source>
</evidence>
<dbReference type="InterPro" id="IPR001851">
    <property type="entry name" value="ABC_transp_permease"/>
</dbReference>
<evidence type="ECO:0000256" key="2">
    <source>
        <dbReference type="ARBA" id="ARBA00022448"/>
    </source>
</evidence>
<evidence type="ECO:0000256" key="5">
    <source>
        <dbReference type="ARBA" id="ARBA00022692"/>
    </source>
</evidence>
<dbReference type="GO" id="GO:0005886">
    <property type="term" value="C:plasma membrane"/>
    <property type="evidence" value="ECO:0007669"/>
    <property type="project" value="UniProtKB-SubCell"/>
</dbReference>
<keyword evidence="8 10" id="KW-0472">Membrane</keyword>
<keyword evidence="4" id="KW-0997">Cell inner membrane</keyword>
<comment type="subcellular location">
    <subcellularLocation>
        <location evidence="1">Cell membrane</location>
        <topology evidence="1">Multi-pass membrane protein</topology>
    </subcellularLocation>
</comment>
<evidence type="ECO:0000313" key="12">
    <source>
        <dbReference type="Proteomes" id="UP000824260"/>
    </source>
</evidence>
<evidence type="ECO:0000256" key="8">
    <source>
        <dbReference type="ARBA" id="ARBA00023136"/>
    </source>
</evidence>
<feature type="transmembrane region" description="Helical" evidence="10">
    <location>
        <begin position="6"/>
        <end position="27"/>
    </location>
</feature>
<keyword evidence="3" id="KW-1003">Cell membrane</keyword>
<feature type="transmembrane region" description="Helical" evidence="10">
    <location>
        <begin position="274"/>
        <end position="294"/>
    </location>
</feature>
<evidence type="ECO:0000256" key="9">
    <source>
        <dbReference type="ARBA" id="ARBA00037998"/>
    </source>
</evidence>
<evidence type="ECO:0000256" key="1">
    <source>
        <dbReference type="ARBA" id="ARBA00004651"/>
    </source>
</evidence>
<proteinExistence type="inferred from homology"/>
<reference evidence="11" key="1">
    <citation type="submission" date="2020-10" db="EMBL/GenBank/DDBJ databases">
        <authorList>
            <person name="Gilroy R."/>
        </authorList>
    </citation>
    <scope>NUCLEOTIDE SEQUENCE</scope>
    <source>
        <strain evidence="11">ChiSjej6B24-2974</strain>
    </source>
</reference>
<dbReference type="GO" id="GO:0015190">
    <property type="term" value="F:L-leucine transmembrane transporter activity"/>
    <property type="evidence" value="ECO:0007669"/>
    <property type="project" value="TreeGrafter"/>
</dbReference>
<protein>
    <submittedName>
        <fullName evidence="11">Branched-chain amino acid ABC transporter permease</fullName>
    </submittedName>
</protein>
<feature type="transmembrane region" description="Helical" evidence="10">
    <location>
        <begin position="96"/>
        <end position="114"/>
    </location>
</feature>
<keyword evidence="6" id="KW-0029">Amino-acid transport</keyword>
<dbReference type="PANTHER" id="PTHR11795">
    <property type="entry name" value="BRANCHED-CHAIN AMINO ACID TRANSPORT SYSTEM PERMEASE PROTEIN LIVH"/>
    <property type="match status" value="1"/>
</dbReference>
<evidence type="ECO:0000256" key="10">
    <source>
        <dbReference type="SAM" id="Phobius"/>
    </source>
</evidence>
<evidence type="ECO:0000256" key="7">
    <source>
        <dbReference type="ARBA" id="ARBA00022989"/>
    </source>
</evidence>
<evidence type="ECO:0000313" key="11">
    <source>
        <dbReference type="EMBL" id="HIQ82292.1"/>
    </source>
</evidence>
<feature type="transmembrane region" description="Helical" evidence="10">
    <location>
        <begin position="230"/>
        <end position="253"/>
    </location>
</feature>
<dbReference type="EMBL" id="DVFZ01000044">
    <property type="protein sequence ID" value="HIQ82292.1"/>
    <property type="molecule type" value="Genomic_DNA"/>
</dbReference>
<dbReference type="GO" id="GO:0015192">
    <property type="term" value="F:L-phenylalanine transmembrane transporter activity"/>
    <property type="evidence" value="ECO:0007669"/>
    <property type="project" value="TreeGrafter"/>
</dbReference>
<reference evidence="11" key="2">
    <citation type="journal article" date="2021" name="PeerJ">
        <title>Extensive microbial diversity within the chicken gut microbiome revealed by metagenomics and culture.</title>
        <authorList>
            <person name="Gilroy R."/>
            <person name="Ravi A."/>
            <person name="Getino M."/>
            <person name="Pursley I."/>
            <person name="Horton D.L."/>
            <person name="Alikhan N.F."/>
            <person name="Baker D."/>
            <person name="Gharbi K."/>
            <person name="Hall N."/>
            <person name="Watson M."/>
            <person name="Adriaenssens E.M."/>
            <person name="Foster-Nyarko E."/>
            <person name="Jarju S."/>
            <person name="Secka A."/>
            <person name="Antonio M."/>
            <person name="Oren A."/>
            <person name="Chaudhuri R.R."/>
            <person name="La Ragione R."/>
            <person name="Hildebrand F."/>
            <person name="Pallen M.J."/>
        </authorList>
    </citation>
    <scope>NUCLEOTIDE SEQUENCE</scope>
    <source>
        <strain evidence="11">ChiSjej6B24-2974</strain>
    </source>
</reference>
<dbReference type="CDD" id="cd06582">
    <property type="entry name" value="TM_PBP1_LivH_like"/>
    <property type="match status" value="1"/>
</dbReference>
<dbReference type="GO" id="GO:1903806">
    <property type="term" value="P:L-isoleucine import across plasma membrane"/>
    <property type="evidence" value="ECO:0007669"/>
    <property type="project" value="TreeGrafter"/>
</dbReference>
<dbReference type="InterPro" id="IPR052157">
    <property type="entry name" value="BCAA_transport_permease"/>
</dbReference>
<gene>
    <name evidence="11" type="ORF">IAA52_04240</name>
</gene>
<evidence type="ECO:0000256" key="4">
    <source>
        <dbReference type="ARBA" id="ARBA00022519"/>
    </source>
</evidence>
<feature type="transmembrane region" description="Helical" evidence="10">
    <location>
        <begin position="134"/>
        <end position="161"/>
    </location>
</feature>
<dbReference type="GO" id="GO:0015808">
    <property type="term" value="P:L-alanine transport"/>
    <property type="evidence" value="ECO:0007669"/>
    <property type="project" value="TreeGrafter"/>
</dbReference>
<dbReference type="AlphaFoldDB" id="A0A9D0ZLC9"/>
<feature type="transmembrane region" description="Helical" evidence="10">
    <location>
        <begin position="63"/>
        <end position="84"/>
    </location>
</feature>
<comment type="similarity">
    <text evidence="9">Belongs to the binding-protein-dependent transport system permease family. LivHM subfamily.</text>
</comment>
<keyword evidence="7 10" id="KW-1133">Transmembrane helix</keyword>